<reference evidence="2 3" key="1">
    <citation type="submission" date="2021-07" db="EMBL/GenBank/DDBJ databases">
        <title>The Aristolochia fimbriata genome: insights into angiosperm evolution, floral development and chemical biosynthesis.</title>
        <authorList>
            <person name="Jiao Y."/>
        </authorList>
    </citation>
    <scope>NUCLEOTIDE SEQUENCE [LARGE SCALE GENOMIC DNA]</scope>
    <source>
        <strain evidence="2">IBCAS-2021</strain>
        <tissue evidence="2">Leaf</tissue>
    </source>
</reference>
<evidence type="ECO:0000313" key="2">
    <source>
        <dbReference type="EMBL" id="KAG9453894.1"/>
    </source>
</evidence>
<dbReference type="Proteomes" id="UP000825729">
    <property type="component" value="Unassembled WGS sequence"/>
</dbReference>
<feature type="compositionally biased region" description="Pro residues" evidence="1">
    <location>
        <begin position="9"/>
        <end position="53"/>
    </location>
</feature>
<feature type="compositionally biased region" description="Basic residues" evidence="1">
    <location>
        <begin position="139"/>
        <end position="151"/>
    </location>
</feature>
<protein>
    <submittedName>
        <fullName evidence="2">Uncharacterized protein</fullName>
    </submittedName>
</protein>
<comment type="caution">
    <text evidence="2">The sequence shown here is derived from an EMBL/GenBank/DDBJ whole genome shotgun (WGS) entry which is preliminary data.</text>
</comment>
<feature type="region of interest" description="Disordered" evidence="1">
    <location>
        <begin position="1"/>
        <end position="53"/>
    </location>
</feature>
<organism evidence="2 3">
    <name type="scientific">Aristolochia fimbriata</name>
    <name type="common">White veined hardy Dutchman's pipe vine</name>
    <dbReference type="NCBI Taxonomy" id="158543"/>
    <lineage>
        <taxon>Eukaryota</taxon>
        <taxon>Viridiplantae</taxon>
        <taxon>Streptophyta</taxon>
        <taxon>Embryophyta</taxon>
        <taxon>Tracheophyta</taxon>
        <taxon>Spermatophyta</taxon>
        <taxon>Magnoliopsida</taxon>
        <taxon>Magnoliidae</taxon>
        <taxon>Piperales</taxon>
        <taxon>Aristolochiaceae</taxon>
        <taxon>Aristolochia</taxon>
    </lineage>
</organism>
<evidence type="ECO:0000313" key="3">
    <source>
        <dbReference type="Proteomes" id="UP000825729"/>
    </source>
</evidence>
<sequence length="151" mass="16344">MEQNVSSPLLPPLCPPPPLPSPSAPSLPPPPPPHLPPSQPLPPPPPMDYLPPLCPSWRAFPLRPLVAAFPPRPRRPTFPLGPQRPPPSGRGEERGDLGSEHRGGMMYMSLMGARPIYPDPGGRRILPRGGGDPEEMRFRRGGVRPRRGGGI</sequence>
<dbReference type="EMBL" id="JAINDJ010000003">
    <property type="protein sequence ID" value="KAG9453894.1"/>
    <property type="molecule type" value="Genomic_DNA"/>
</dbReference>
<proteinExistence type="predicted"/>
<name>A0AAV7EZP1_ARIFI</name>
<gene>
    <name evidence="2" type="ORF">H6P81_006798</name>
</gene>
<feature type="compositionally biased region" description="Basic and acidic residues" evidence="1">
    <location>
        <begin position="90"/>
        <end position="103"/>
    </location>
</feature>
<dbReference type="AlphaFoldDB" id="A0AAV7EZP1"/>
<accession>A0AAV7EZP1</accession>
<feature type="region of interest" description="Disordered" evidence="1">
    <location>
        <begin position="68"/>
        <end position="151"/>
    </location>
</feature>
<keyword evidence="3" id="KW-1185">Reference proteome</keyword>
<evidence type="ECO:0000256" key="1">
    <source>
        <dbReference type="SAM" id="MobiDB-lite"/>
    </source>
</evidence>